<evidence type="ECO:0000313" key="2">
    <source>
        <dbReference type="EMBL" id="MDV2887686.1"/>
    </source>
</evidence>
<dbReference type="PROSITE" id="PS51782">
    <property type="entry name" value="LYSM"/>
    <property type="match status" value="2"/>
</dbReference>
<gene>
    <name evidence="2" type="ORF">RYX45_21180</name>
</gene>
<comment type="caution">
    <text evidence="2">The sequence shown here is derived from an EMBL/GenBank/DDBJ whole genome shotgun (WGS) entry which is preliminary data.</text>
</comment>
<dbReference type="GO" id="GO:0008932">
    <property type="term" value="F:lytic endotransglycosylase activity"/>
    <property type="evidence" value="ECO:0007669"/>
    <property type="project" value="TreeGrafter"/>
</dbReference>
<dbReference type="SUPFAM" id="SSF54106">
    <property type="entry name" value="LysM domain"/>
    <property type="match status" value="2"/>
</dbReference>
<dbReference type="Pfam" id="PF01476">
    <property type="entry name" value="LysM"/>
    <property type="match status" value="2"/>
</dbReference>
<feature type="domain" description="LysM" evidence="1">
    <location>
        <begin position="64"/>
        <end position="101"/>
    </location>
</feature>
<dbReference type="Gene3D" id="3.10.350.10">
    <property type="entry name" value="LysM domain"/>
    <property type="match status" value="2"/>
</dbReference>
<dbReference type="PANTHER" id="PTHR33734:SF22">
    <property type="entry name" value="MEMBRANE-BOUND LYTIC MUREIN TRANSGLYCOSYLASE D"/>
    <property type="match status" value="1"/>
</dbReference>
<dbReference type="CDD" id="cd00118">
    <property type="entry name" value="LysM"/>
    <property type="match status" value="2"/>
</dbReference>
<dbReference type="InterPro" id="IPR018392">
    <property type="entry name" value="LysM"/>
</dbReference>
<reference evidence="2" key="1">
    <citation type="submission" date="2023-10" db="EMBL/GenBank/DDBJ databases">
        <title>Screening of Alkalihalophilus pseudofirmusBZ-TG-HK211 and Its Alleviation of Salt Stress on Rapeseed Growth.</title>
        <authorList>
            <person name="Zhao B."/>
            <person name="Guo T."/>
        </authorList>
    </citation>
    <scope>NUCLEOTIDE SEQUENCE</scope>
    <source>
        <strain evidence="2">BZ-TG-HK211</strain>
    </source>
</reference>
<dbReference type="EMBL" id="JAWJAY010000337">
    <property type="protein sequence ID" value="MDV2887686.1"/>
    <property type="molecule type" value="Genomic_DNA"/>
</dbReference>
<protein>
    <submittedName>
        <fullName evidence="2">LysM peptidoglycan-binding domain-containing protein</fullName>
    </submittedName>
</protein>
<organism evidence="2 3">
    <name type="scientific">Alkalihalophilus pseudofirmus</name>
    <name type="common">Bacillus pseudofirmus</name>
    <dbReference type="NCBI Taxonomy" id="79885"/>
    <lineage>
        <taxon>Bacteria</taxon>
        <taxon>Bacillati</taxon>
        <taxon>Bacillota</taxon>
        <taxon>Bacilli</taxon>
        <taxon>Bacillales</taxon>
        <taxon>Bacillaceae</taxon>
        <taxon>Alkalihalophilus</taxon>
    </lineage>
</organism>
<proteinExistence type="predicted"/>
<dbReference type="RefSeq" id="WP_323467878.1">
    <property type="nucleotide sequence ID" value="NZ_JAWJAY010000337.1"/>
</dbReference>
<evidence type="ECO:0000259" key="1">
    <source>
        <dbReference type="PROSITE" id="PS51782"/>
    </source>
</evidence>
<feature type="domain" description="LysM" evidence="1">
    <location>
        <begin position="18"/>
        <end position="61"/>
    </location>
</feature>
<dbReference type="Proteomes" id="UP001285636">
    <property type="component" value="Unassembled WGS sequence"/>
</dbReference>
<evidence type="ECO:0000313" key="3">
    <source>
        <dbReference type="Proteomes" id="UP001285636"/>
    </source>
</evidence>
<dbReference type="InterPro" id="IPR036779">
    <property type="entry name" value="LysM_dom_sf"/>
</dbReference>
<dbReference type="PANTHER" id="PTHR33734">
    <property type="entry name" value="LYSM DOMAIN-CONTAINING GPI-ANCHORED PROTEIN 2"/>
    <property type="match status" value="1"/>
</dbReference>
<feature type="non-terminal residue" evidence="2">
    <location>
        <position position="1"/>
    </location>
</feature>
<dbReference type="AlphaFoldDB" id="A0AAJ2U5A0"/>
<accession>A0AAJ2U5A0</accession>
<sequence>TESLSFSNDLWTGVIGMFIYTVKTGDSLYRISAKYSVSMDQIRLANGLDQTNIVPGQALVIPSYIYKVQMGDSFYSIANMASVSVESLRKSNPAIDSNKKV</sequence>
<name>A0AAJ2U5A0_ALKPS</name>
<dbReference type="SMART" id="SM00257">
    <property type="entry name" value="LysM"/>
    <property type="match status" value="2"/>
</dbReference>